<keyword evidence="2" id="KW-1185">Reference proteome</keyword>
<evidence type="ECO:0000313" key="1">
    <source>
        <dbReference type="EMBL" id="MFC4489089.1"/>
    </source>
</evidence>
<proteinExistence type="predicted"/>
<name>A0ABV8ZN23_9NEIS</name>
<evidence type="ECO:0000313" key="2">
    <source>
        <dbReference type="Proteomes" id="UP001595999"/>
    </source>
</evidence>
<comment type="caution">
    <text evidence="1">The sequence shown here is derived from an EMBL/GenBank/DDBJ whole genome shotgun (WGS) entry which is preliminary data.</text>
</comment>
<dbReference type="EMBL" id="JBHSEK010000002">
    <property type="protein sequence ID" value="MFC4489089.1"/>
    <property type="molecule type" value="Genomic_DNA"/>
</dbReference>
<accession>A0ABV8ZN23</accession>
<dbReference type="RefSeq" id="WP_048409241.1">
    <property type="nucleotide sequence ID" value="NZ_JAJOHW010000009.1"/>
</dbReference>
<protein>
    <submittedName>
        <fullName evidence="1">Uncharacterized protein</fullName>
    </submittedName>
</protein>
<sequence>MSQACETVTRQQLLGRVLEASQLGLEALEMLRPALEVATRLGTQAEAEEGAQAAGVCRLARWALDEYHNALDLIREETARSLREA</sequence>
<organism evidence="1 2">
    <name type="scientific">Chromobacterium aquaticum</name>
    <dbReference type="NCBI Taxonomy" id="467180"/>
    <lineage>
        <taxon>Bacteria</taxon>
        <taxon>Pseudomonadati</taxon>
        <taxon>Pseudomonadota</taxon>
        <taxon>Betaproteobacteria</taxon>
        <taxon>Neisseriales</taxon>
        <taxon>Chromobacteriaceae</taxon>
        <taxon>Chromobacterium</taxon>
    </lineage>
</organism>
<gene>
    <name evidence="1" type="ORF">ACFO0R_05595</name>
</gene>
<reference evidence="2" key="1">
    <citation type="journal article" date="2019" name="Int. J. Syst. Evol. Microbiol.">
        <title>The Global Catalogue of Microorganisms (GCM) 10K type strain sequencing project: providing services to taxonomists for standard genome sequencing and annotation.</title>
        <authorList>
            <consortium name="The Broad Institute Genomics Platform"/>
            <consortium name="The Broad Institute Genome Sequencing Center for Infectious Disease"/>
            <person name="Wu L."/>
            <person name="Ma J."/>
        </authorList>
    </citation>
    <scope>NUCLEOTIDE SEQUENCE [LARGE SCALE GENOMIC DNA]</scope>
    <source>
        <strain evidence="2">CGMCC 4.7608</strain>
    </source>
</reference>
<dbReference type="Proteomes" id="UP001595999">
    <property type="component" value="Unassembled WGS sequence"/>
</dbReference>